<name>A0A9P4NNX3_9PEZI</name>
<evidence type="ECO:0000313" key="6">
    <source>
        <dbReference type="Proteomes" id="UP000800235"/>
    </source>
</evidence>
<feature type="compositionally biased region" description="Basic and acidic residues" evidence="3">
    <location>
        <begin position="1"/>
        <end position="21"/>
    </location>
</feature>
<feature type="compositionally biased region" description="Basic and acidic residues" evidence="3">
    <location>
        <begin position="345"/>
        <end position="359"/>
    </location>
</feature>
<gene>
    <name evidence="5" type="ORF">EJ08DRAFT_735306</name>
</gene>
<feature type="coiled-coil region" evidence="2">
    <location>
        <begin position="417"/>
        <end position="444"/>
    </location>
</feature>
<dbReference type="OrthoDB" id="3486101at2759"/>
<dbReference type="InterPro" id="IPR013087">
    <property type="entry name" value="Znf_C2H2_type"/>
</dbReference>
<comment type="caution">
    <text evidence="5">The sequence shown here is derived from an EMBL/GenBank/DDBJ whole genome shotgun (WGS) entry which is preliminary data.</text>
</comment>
<keyword evidence="1" id="KW-0479">Metal-binding</keyword>
<dbReference type="EMBL" id="MU007051">
    <property type="protein sequence ID" value="KAF2428940.1"/>
    <property type="molecule type" value="Genomic_DNA"/>
</dbReference>
<feature type="region of interest" description="Disordered" evidence="3">
    <location>
        <begin position="1"/>
        <end position="32"/>
    </location>
</feature>
<accession>A0A9P4NNX3</accession>
<dbReference type="GO" id="GO:0008270">
    <property type="term" value="F:zinc ion binding"/>
    <property type="evidence" value="ECO:0007669"/>
    <property type="project" value="UniProtKB-KW"/>
</dbReference>
<proteinExistence type="predicted"/>
<feature type="domain" description="C2H2-type" evidence="4">
    <location>
        <begin position="239"/>
        <end position="269"/>
    </location>
</feature>
<dbReference type="PROSITE" id="PS50157">
    <property type="entry name" value="ZINC_FINGER_C2H2_2"/>
    <property type="match status" value="1"/>
</dbReference>
<evidence type="ECO:0000256" key="3">
    <source>
        <dbReference type="SAM" id="MobiDB-lite"/>
    </source>
</evidence>
<evidence type="ECO:0000256" key="2">
    <source>
        <dbReference type="SAM" id="Coils"/>
    </source>
</evidence>
<dbReference type="PROSITE" id="PS00028">
    <property type="entry name" value="ZINC_FINGER_C2H2_1"/>
    <property type="match status" value="1"/>
</dbReference>
<evidence type="ECO:0000256" key="1">
    <source>
        <dbReference type="PROSITE-ProRule" id="PRU00042"/>
    </source>
</evidence>
<keyword evidence="1" id="KW-0863">Zinc-finger</keyword>
<protein>
    <recommendedName>
        <fullName evidence="4">C2H2-type domain-containing protein</fullName>
    </recommendedName>
</protein>
<organism evidence="5 6">
    <name type="scientific">Tothia fuscella</name>
    <dbReference type="NCBI Taxonomy" id="1048955"/>
    <lineage>
        <taxon>Eukaryota</taxon>
        <taxon>Fungi</taxon>
        <taxon>Dikarya</taxon>
        <taxon>Ascomycota</taxon>
        <taxon>Pezizomycotina</taxon>
        <taxon>Dothideomycetes</taxon>
        <taxon>Pleosporomycetidae</taxon>
        <taxon>Venturiales</taxon>
        <taxon>Cylindrosympodiaceae</taxon>
        <taxon>Tothia</taxon>
    </lineage>
</organism>
<evidence type="ECO:0000313" key="5">
    <source>
        <dbReference type="EMBL" id="KAF2428940.1"/>
    </source>
</evidence>
<reference evidence="5" key="1">
    <citation type="journal article" date="2020" name="Stud. Mycol.">
        <title>101 Dothideomycetes genomes: a test case for predicting lifestyles and emergence of pathogens.</title>
        <authorList>
            <person name="Haridas S."/>
            <person name="Albert R."/>
            <person name="Binder M."/>
            <person name="Bloem J."/>
            <person name="Labutti K."/>
            <person name="Salamov A."/>
            <person name="Andreopoulos B."/>
            <person name="Baker S."/>
            <person name="Barry K."/>
            <person name="Bills G."/>
            <person name="Bluhm B."/>
            <person name="Cannon C."/>
            <person name="Castanera R."/>
            <person name="Culley D."/>
            <person name="Daum C."/>
            <person name="Ezra D."/>
            <person name="Gonzalez J."/>
            <person name="Henrissat B."/>
            <person name="Kuo A."/>
            <person name="Liang C."/>
            <person name="Lipzen A."/>
            <person name="Lutzoni F."/>
            <person name="Magnuson J."/>
            <person name="Mondo S."/>
            <person name="Nolan M."/>
            <person name="Ohm R."/>
            <person name="Pangilinan J."/>
            <person name="Park H.-J."/>
            <person name="Ramirez L."/>
            <person name="Alfaro M."/>
            <person name="Sun H."/>
            <person name="Tritt A."/>
            <person name="Yoshinaga Y."/>
            <person name="Zwiers L.-H."/>
            <person name="Turgeon B."/>
            <person name="Goodwin S."/>
            <person name="Spatafora J."/>
            <person name="Crous P."/>
            <person name="Grigoriev I."/>
        </authorList>
    </citation>
    <scope>NUCLEOTIDE SEQUENCE</scope>
    <source>
        <strain evidence="5">CBS 130266</strain>
    </source>
</reference>
<keyword evidence="6" id="KW-1185">Reference proteome</keyword>
<evidence type="ECO:0000259" key="4">
    <source>
        <dbReference type="PROSITE" id="PS50157"/>
    </source>
</evidence>
<feature type="region of interest" description="Disordered" evidence="3">
    <location>
        <begin position="337"/>
        <end position="360"/>
    </location>
</feature>
<sequence>MDSKEGSPESSEEIQHVHDPDASNGEQIPSPLSRIPIDIAHHRNALFNLETPVQFDEVAWGKYWPFIDNVWCLHNRQDASTGLAGGNVEKFWGGCRLQRKWNHGDANPEGRKRTRRETGQCPAKFRLTMLPNGLRILERNKEPHSHDLDHIDSIKRNSGIRTLVTDPFFTSWDSGPILAYLKDPANAPASTPDLLTDAGGKYLERREIINIFSQTLKKSYPGLEVSTVKKTRERYEGVKTCNFKGCNLSFRTGKELTAHRKVAHEERRHDHSGRLYTCPCKACHRRKRSKGFATLEALREHQIRMEHWGPGTYHGDATRPRLVEGAVEGDRLDGLTATTGQLEHGPSDHGQHVDGHGMDEQALGGSQSLGGMAMQQPLPMGPPDMPLFPNLHSEMNHGLVPIDPGLHAGLGSERHGRQEMVNRLQAMEMEKQRMENEMERIRQELNFA</sequence>
<dbReference type="SMART" id="SM00355">
    <property type="entry name" value="ZnF_C2H2"/>
    <property type="match status" value="2"/>
</dbReference>
<dbReference type="AlphaFoldDB" id="A0A9P4NNX3"/>
<keyword evidence="2" id="KW-0175">Coiled coil</keyword>
<dbReference type="Proteomes" id="UP000800235">
    <property type="component" value="Unassembled WGS sequence"/>
</dbReference>
<keyword evidence="1" id="KW-0862">Zinc</keyword>